<feature type="transmembrane region" description="Helical" evidence="2">
    <location>
        <begin position="184"/>
        <end position="205"/>
    </location>
</feature>
<name>A0A0D3JJC3_EMIH1</name>
<keyword evidence="5" id="KW-1185">Reference proteome</keyword>
<evidence type="ECO:0000313" key="5">
    <source>
        <dbReference type="Proteomes" id="UP000013827"/>
    </source>
</evidence>
<keyword evidence="2" id="KW-1133">Transmembrane helix</keyword>
<dbReference type="Proteomes" id="UP000013827">
    <property type="component" value="Unassembled WGS sequence"/>
</dbReference>
<dbReference type="Pfam" id="PF00226">
    <property type="entry name" value="DnaJ"/>
    <property type="match status" value="1"/>
</dbReference>
<dbReference type="InterPro" id="IPR052276">
    <property type="entry name" value="Diphthamide-biosynth_chaperone"/>
</dbReference>
<dbReference type="InterPro" id="IPR036869">
    <property type="entry name" value="J_dom_sf"/>
</dbReference>
<organism evidence="4 5">
    <name type="scientific">Emiliania huxleyi (strain CCMP1516)</name>
    <dbReference type="NCBI Taxonomy" id="280463"/>
    <lineage>
        <taxon>Eukaryota</taxon>
        <taxon>Haptista</taxon>
        <taxon>Haptophyta</taxon>
        <taxon>Prymnesiophyceae</taxon>
        <taxon>Isochrysidales</taxon>
        <taxon>Noelaerhabdaceae</taxon>
        <taxon>Emiliania</taxon>
    </lineage>
</organism>
<dbReference type="GeneID" id="17269153"/>
<dbReference type="CDD" id="cd06257">
    <property type="entry name" value="DnaJ"/>
    <property type="match status" value="1"/>
</dbReference>
<evidence type="ECO:0000256" key="1">
    <source>
        <dbReference type="SAM" id="MobiDB-lite"/>
    </source>
</evidence>
<evidence type="ECO:0000259" key="3">
    <source>
        <dbReference type="PROSITE" id="PS50076"/>
    </source>
</evidence>
<accession>A0A0D3JJC3</accession>
<dbReference type="PRINTS" id="PR00625">
    <property type="entry name" value="JDOMAIN"/>
</dbReference>
<dbReference type="InterPro" id="IPR001623">
    <property type="entry name" value="DnaJ_domain"/>
</dbReference>
<dbReference type="AlphaFoldDB" id="A0A0D3JJC3"/>
<reference evidence="4" key="2">
    <citation type="submission" date="2024-10" db="UniProtKB">
        <authorList>
            <consortium name="EnsemblProtists"/>
        </authorList>
    </citation>
    <scope>IDENTIFICATION</scope>
</reference>
<proteinExistence type="predicted"/>
<dbReference type="SUPFAM" id="SSF46565">
    <property type="entry name" value="Chaperone J-domain"/>
    <property type="match status" value="1"/>
</dbReference>
<dbReference type="PaxDb" id="2903-EOD23608"/>
<dbReference type="PANTHER" id="PTHR44240">
    <property type="entry name" value="DNAJ DOMAIN (PROKARYOTIC HEAT SHOCK PROTEIN)-RELATED"/>
    <property type="match status" value="1"/>
</dbReference>
<protein>
    <recommendedName>
        <fullName evidence="3">J domain-containing protein</fullName>
    </recommendedName>
</protein>
<dbReference type="PANTHER" id="PTHR44240:SF10">
    <property type="entry name" value="J DOMAIN-CONTAINING PROTEIN"/>
    <property type="match status" value="1"/>
</dbReference>
<keyword evidence="2" id="KW-0472">Membrane</keyword>
<dbReference type="RefSeq" id="XP_005776037.1">
    <property type="nucleotide sequence ID" value="XM_005775980.1"/>
</dbReference>
<dbReference type="KEGG" id="ehx:EMIHUDRAFT_116345"/>
<feature type="compositionally biased region" description="Basic and acidic residues" evidence="1">
    <location>
        <begin position="97"/>
        <end position="108"/>
    </location>
</feature>
<evidence type="ECO:0000256" key="2">
    <source>
        <dbReference type="SAM" id="Phobius"/>
    </source>
</evidence>
<reference evidence="5" key="1">
    <citation type="journal article" date="2013" name="Nature">
        <title>Pan genome of the phytoplankton Emiliania underpins its global distribution.</title>
        <authorList>
            <person name="Read B.A."/>
            <person name="Kegel J."/>
            <person name="Klute M.J."/>
            <person name="Kuo A."/>
            <person name="Lefebvre S.C."/>
            <person name="Maumus F."/>
            <person name="Mayer C."/>
            <person name="Miller J."/>
            <person name="Monier A."/>
            <person name="Salamov A."/>
            <person name="Young J."/>
            <person name="Aguilar M."/>
            <person name="Claverie J.M."/>
            <person name="Frickenhaus S."/>
            <person name="Gonzalez K."/>
            <person name="Herman E.K."/>
            <person name="Lin Y.C."/>
            <person name="Napier J."/>
            <person name="Ogata H."/>
            <person name="Sarno A.F."/>
            <person name="Shmutz J."/>
            <person name="Schroeder D."/>
            <person name="de Vargas C."/>
            <person name="Verret F."/>
            <person name="von Dassow P."/>
            <person name="Valentin K."/>
            <person name="Van de Peer Y."/>
            <person name="Wheeler G."/>
            <person name="Dacks J.B."/>
            <person name="Delwiche C.F."/>
            <person name="Dyhrman S.T."/>
            <person name="Glockner G."/>
            <person name="John U."/>
            <person name="Richards T."/>
            <person name="Worden A.Z."/>
            <person name="Zhang X."/>
            <person name="Grigoriev I.V."/>
            <person name="Allen A.E."/>
            <person name="Bidle K."/>
            <person name="Borodovsky M."/>
            <person name="Bowler C."/>
            <person name="Brownlee C."/>
            <person name="Cock J.M."/>
            <person name="Elias M."/>
            <person name="Gladyshev V.N."/>
            <person name="Groth M."/>
            <person name="Guda C."/>
            <person name="Hadaegh A."/>
            <person name="Iglesias-Rodriguez M.D."/>
            <person name="Jenkins J."/>
            <person name="Jones B.M."/>
            <person name="Lawson T."/>
            <person name="Leese F."/>
            <person name="Lindquist E."/>
            <person name="Lobanov A."/>
            <person name="Lomsadze A."/>
            <person name="Malik S.B."/>
            <person name="Marsh M.E."/>
            <person name="Mackinder L."/>
            <person name="Mock T."/>
            <person name="Mueller-Roeber B."/>
            <person name="Pagarete A."/>
            <person name="Parker M."/>
            <person name="Probert I."/>
            <person name="Quesneville H."/>
            <person name="Raines C."/>
            <person name="Rensing S.A."/>
            <person name="Riano-Pachon D.M."/>
            <person name="Richier S."/>
            <person name="Rokitta S."/>
            <person name="Shiraiwa Y."/>
            <person name="Soanes D.M."/>
            <person name="van der Giezen M."/>
            <person name="Wahlund T.M."/>
            <person name="Williams B."/>
            <person name="Wilson W."/>
            <person name="Wolfe G."/>
            <person name="Wurch L.L."/>
        </authorList>
    </citation>
    <scope>NUCLEOTIDE SEQUENCE</scope>
</reference>
<dbReference type="Gene3D" id="1.10.287.110">
    <property type="entry name" value="DnaJ domain"/>
    <property type="match status" value="1"/>
</dbReference>
<feature type="domain" description="J" evidence="3">
    <location>
        <begin position="25"/>
        <end position="80"/>
    </location>
</feature>
<evidence type="ECO:0000313" key="4">
    <source>
        <dbReference type="EnsemblProtists" id="EOD23608"/>
    </source>
</evidence>
<dbReference type="STRING" id="2903.R1CKZ2"/>
<dbReference type="SMART" id="SM00271">
    <property type="entry name" value="DnaJ"/>
    <property type="match status" value="1"/>
</dbReference>
<sequence length="232" mass="24556">MLRLRTRRSDWACQRRSSSTMAAGEAYALLGVRPGASAADIKAAYRRLALRHHPDVAGPGDADLFKRITSAYSQALLEAAQGAGGAGAAASAGAAGDSRRARAGESARRTARPRGPSDNFDHAEWDAAHYGAEREARQSAYARELHRHARGAGGFTASGGRRERAGAQGGGAGVGSEGRSMGSVLLYAGALYVVYHLVYSTHFGWLREEAHLLEAKHMADAERRRRASSGNG</sequence>
<dbReference type="HOGENOM" id="CLU_1196740_0_0_1"/>
<feature type="region of interest" description="Disordered" evidence="1">
    <location>
        <begin position="151"/>
        <end position="175"/>
    </location>
</feature>
<keyword evidence="2" id="KW-0812">Transmembrane</keyword>
<dbReference type="PROSITE" id="PS50076">
    <property type="entry name" value="DNAJ_2"/>
    <property type="match status" value="1"/>
</dbReference>
<feature type="region of interest" description="Disordered" evidence="1">
    <location>
        <begin position="87"/>
        <end position="122"/>
    </location>
</feature>
<dbReference type="EnsemblProtists" id="EOD23608">
    <property type="protein sequence ID" value="EOD23608"/>
    <property type="gene ID" value="EMIHUDRAFT_116345"/>
</dbReference>